<evidence type="ECO:0000256" key="5">
    <source>
        <dbReference type="ARBA" id="ARBA00020265"/>
    </source>
</evidence>
<dbReference type="PANTHER" id="PTHR12896:SF1">
    <property type="entry name" value="ELONGATOR COMPLEX PROTEIN 4"/>
    <property type="match status" value="1"/>
</dbReference>
<dbReference type="EMBL" id="ML178815">
    <property type="protein sequence ID" value="TFL06707.1"/>
    <property type="molecule type" value="Genomic_DNA"/>
</dbReference>
<dbReference type="Gene3D" id="3.40.50.300">
    <property type="entry name" value="P-loop containing nucleotide triphosphate hydrolases"/>
    <property type="match status" value="1"/>
</dbReference>
<dbReference type="InterPro" id="IPR008728">
    <property type="entry name" value="Elongator_complex_protein_4"/>
</dbReference>
<feature type="region of interest" description="Disordered" evidence="9">
    <location>
        <begin position="111"/>
        <end position="130"/>
    </location>
</feature>
<evidence type="ECO:0000256" key="2">
    <source>
        <dbReference type="ARBA" id="ARBA00004496"/>
    </source>
</evidence>
<comment type="similarity">
    <text evidence="4">Belongs to the ELP4 family.</text>
</comment>
<comment type="subcellular location">
    <subcellularLocation>
        <location evidence="2">Cytoplasm</location>
    </subcellularLocation>
    <subcellularLocation>
        <location evidence="1">Nucleus</location>
    </subcellularLocation>
</comment>
<evidence type="ECO:0000256" key="7">
    <source>
        <dbReference type="ARBA" id="ARBA00022694"/>
    </source>
</evidence>
<dbReference type="GO" id="GO:0002098">
    <property type="term" value="P:tRNA wobble uridine modification"/>
    <property type="evidence" value="ECO:0007669"/>
    <property type="project" value="InterPro"/>
</dbReference>
<evidence type="ECO:0000256" key="3">
    <source>
        <dbReference type="ARBA" id="ARBA00005043"/>
    </source>
</evidence>
<accession>A0A5C3QZD5</accession>
<proteinExistence type="inferred from homology"/>
<keyword evidence="7" id="KW-0819">tRNA processing</keyword>
<dbReference type="STRING" id="1884261.A0A5C3QZD5"/>
<keyword evidence="8" id="KW-0539">Nucleus</keyword>
<evidence type="ECO:0000313" key="10">
    <source>
        <dbReference type="EMBL" id="TFL06707.1"/>
    </source>
</evidence>
<dbReference type="GO" id="GO:0005737">
    <property type="term" value="C:cytoplasm"/>
    <property type="evidence" value="ECO:0007669"/>
    <property type="project" value="UniProtKB-SubCell"/>
</dbReference>
<evidence type="ECO:0000313" key="11">
    <source>
        <dbReference type="Proteomes" id="UP000305067"/>
    </source>
</evidence>
<dbReference type="Pfam" id="PF05625">
    <property type="entry name" value="PAXNEB"/>
    <property type="match status" value="1"/>
</dbReference>
<gene>
    <name evidence="10" type="ORF">BDV98DRAFT_647699</name>
</gene>
<comment type="pathway">
    <text evidence="3">tRNA modification; 5-methoxycarbonylmethyl-2-thiouridine-tRNA biosynthesis.</text>
</comment>
<keyword evidence="6" id="KW-0963">Cytoplasm</keyword>
<evidence type="ECO:0000256" key="9">
    <source>
        <dbReference type="SAM" id="MobiDB-lite"/>
    </source>
</evidence>
<evidence type="ECO:0000256" key="4">
    <source>
        <dbReference type="ARBA" id="ARBA00007573"/>
    </source>
</evidence>
<sequence>MSSFKRKAQSSQRVLPGTRISPISTSTIITSTGIPSLDDLLGGGIPLSCTSLILTPDPHSSYGDLVQKYFVVQGLAAGHSVWLVGGKSLCKEMVKECMWLAEGERLLGPISAGGGSSQSAKSTDAEDDEGYSNDKIKIAWRYGGMKRFQTTVETSSSGSDLNYCSTFDLTKTLPQDLVDTVEESGQLTYLDSEPEFDESSSTSQVLLRIHDLLSERSREMSVQSDTSFTAVRICIPALGSSDWGDISDTQILHFLHSLRNLLRQHTFACASIGLPAHISADSWSNRPAWTQKMSWLADAAITMSAFSADPSLTQAFPAHHGIVRIHSLPCPHTLLPPSDKLSMLRGGENNLAFKCTRKKLVFETLHLDVEGGVGERRTKASEEDVISPNSTKAPDDVIDIGQHQHPHADVATVEIGLDGQSNGLAQNPNLQKKKAKKTVAFRSDRPELYEF</sequence>
<dbReference type="GO" id="GO:0033588">
    <property type="term" value="C:elongator holoenzyme complex"/>
    <property type="evidence" value="ECO:0007669"/>
    <property type="project" value="InterPro"/>
</dbReference>
<feature type="compositionally biased region" description="Polar residues" evidence="9">
    <location>
        <begin position="419"/>
        <end position="430"/>
    </location>
</feature>
<dbReference type="PANTHER" id="PTHR12896">
    <property type="entry name" value="PAX6 NEIGHBOR PROTEIN PAXNEB"/>
    <property type="match status" value="1"/>
</dbReference>
<dbReference type="GO" id="GO:0008023">
    <property type="term" value="C:transcription elongation factor complex"/>
    <property type="evidence" value="ECO:0007669"/>
    <property type="project" value="TreeGrafter"/>
</dbReference>
<dbReference type="CDD" id="cd19494">
    <property type="entry name" value="Elp4"/>
    <property type="match status" value="1"/>
</dbReference>
<dbReference type="InterPro" id="IPR027417">
    <property type="entry name" value="P-loop_NTPase"/>
</dbReference>
<evidence type="ECO:0000256" key="8">
    <source>
        <dbReference type="ARBA" id="ARBA00023242"/>
    </source>
</evidence>
<dbReference type="UniPathway" id="UPA00988"/>
<protein>
    <recommendedName>
        <fullName evidence="5">Elongator complex protein 4</fullName>
    </recommendedName>
</protein>
<dbReference type="Proteomes" id="UP000305067">
    <property type="component" value="Unassembled WGS sequence"/>
</dbReference>
<name>A0A5C3QZD5_9AGAR</name>
<evidence type="ECO:0000256" key="6">
    <source>
        <dbReference type="ARBA" id="ARBA00022490"/>
    </source>
</evidence>
<reference evidence="10 11" key="1">
    <citation type="journal article" date="2019" name="Nat. Ecol. Evol.">
        <title>Megaphylogeny resolves global patterns of mushroom evolution.</title>
        <authorList>
            <person name="Varga T."/>
            <person name="Krizsan K."/>
            <person name="Foldi C."/>
            <person name="Dima B."/>
            <person name="Sanchez-Garcia M."/>
            <person name="Sanchez-Ramirez S."/>
            <person name="Szollosi G.J."/>
            <person name="Szarkandi J.G."/>
            <person name="Papp V."/>
            <person name="Albert L."/>
            <person name="Andreopoulos W."/>
            <person name="Angelini C."/>
            <person name="Antonin V."/>
            <person name="Barry K.W."/>
            <person name="Bougher N.L."/>
            <person name="Buchanan P."/>
            <person name="Buyck B."/>
            <person name="Bense V."/>
            <person name="Catcheside P."/>
            <person name="Chovatia M."/>
            <person name="Cooper J."/>
            <person name="Damon W."/>
            <person name="Desjardin D."/>
            <person name="Finy P."/>
            <person name="Geml J."/>
            <person name="Haridas S."/>
            <person name="Hughes K."/>
            <person name="Justo A."/>
            <person name="Karasinski D."/>
            <person name="Kautmanova I."/>
            <person name="Kiss B."/>
            <person name="Kocsube S."/>
            <person name="Kotiranta H."/>
            <person name="LaButti K.M."/>
            <person name="Lechner B.E."/>
            <person name="Liimatainen K."/>
            <person name="Lipzen A."/>
            <person name="Lukacs Z."/>
            <person name="Mihaltcheva S."/>
            <person name="Morgado L.N."/>
            <person name="Niskanen T."/>
            <person name="Noordeloos M.E."/>
            <person name="Ohm R.A."/>
            <person name="Ortiz-Santana B."/>
            <person name="Ovrebo C."/>
            <person name="Racz N."/>
            <person name="Riley R."/>
            <person name="Savchenko A."/>
            <person name="Shiryaev A."/>
            <person name="Soop K."/>
            <person name="Spirin V."/>
            <person name="Szebenyi C."/>
            <person name="Tomsovsky M."/>
            <person name="Tulloss R.E."/>
            <person name="Uehling J."/>
            <person name="Grigoriev I.V."/>
            <person name="Vagvolgyi C."/>
            <person name="Papp T."/>
            <person name="Martin F.M."/>
            <person name="Miettinen O."/>
            <person name="Hibbett D.S."/>
            <person name="Nagy L.G."/>
        </authorList>
    </citation>
    <scope>NUCLEOTIDE SEQUENCE [LARGE SCALE GENOMIC DNA]</scope>
    <source>
        <strain evidence="10 11">CBS 309.79</strain>
    </source>
</reference>
<dbReference type="AlphaFoldDB" id="A0A5C3QZD5"/>
<dbReference type="OrthoDB" id="289162at2759"/>
<keyword evidence="11" id="KW-1185">Reference proteome</keyword>
<feature type="region of interest" description="Disordered" evidence="9">
    <location>
        <begin position="419"/>
        <end position="438"/>
    </location>
</feature>
<organism evidence="10 11">
    <name type="scientific">Pterulicium gracile</name>
    <dbReference type="NCBI Taxonomy" id="1884261"/>
    <lineage>
        <taxon>Eukaryota</taxon>
        <taxon>Fungi</taxon>
        <taxon>Dikarya</taxon>
        <taxon>Basidiomycota</taxon>
        <taxon>Agaricomycotina</taxon>
        <taxon>Agaricomycetes</taxon>
        <taxon>Agaricomycetidae</taxon>
        <taxon>Agaricales</taxon>
        <taxon>Pleurotineae</taxon>
        <taxon>Pterulaceae</taxon>
        <taxon>Pterulicium</taxon>
    </lineage>
</organism>
<evidence type="ECO:0000256" key="1">
    <source>
        <dbReference type="ARBA" id="ARBA00004123"/>
    </source>
</evidence>